<keyword evidence="1" id="KW-1133">Transmembrane helix</keyword>
<dbReference type="Proteomes" id="UP000320791">
    <property type="component" value="Unassembled WGS sequence"/>
</dbReference>
<organism evidence="2 3">
    <name type="scientific">Corynebacterium canis</name>
    <dbReference type="NCBI Taxonomy" id="679663"/>
    <lineage>
        <taxon>Bacteria</taxon>
        <taxon>Bacillati</taxon>
        <taxon>Actinomycetota</taxon>
        <taxon>Actinomycetes</taxon>
        <taxon>Mycobacteriales</taxon>
        <taxon>Corynebacteriaceae</taxon>
        <taxon>Corynebacterium</taxon>
    </lineage>
</organism>
<feature type="transmembrane region" description="Helical" evidence="1">
    <location>
        <begin position="93"/>
        <end position="111"/>
    </location>
</feature>
<protein>
    <submittedName>
        <fullName evidence="2">Uncharacterized protein</fullName>
    </submittedName>
</protein>
<name>A0A5C5UHA4_9CORY</name>
<dbReference type="EMBL" id="VOHM01000014">
    <property type="protein sequence ID" value="TWT24982.1"/>
    <property type="molecule type" value="Genomic_DNA"/>
</dbReference>
<dbReference type="OrthoDB" id="4427096at2"/>
<dbReference type="AlphaFoldDB" id="A0A5C5UHA4"/>
<sequence>MSFANAVIETINQKTEDEYQAAIVHQANSISQAATTLISLWVAAIVAWILPGRYSYISLLVIVPILLGFIIGTRWMRNHIPVPVNLRMGKLELFSIAASGILWVAGMWYSISVAEPTNQHWGIIGGAVVGFVFALIAIPISMRNQRRRDIKRLDAQLGDD</sequence>
<comment type="caution">
    <text evidence="2">The sequence shown here is derived from an EMBL/GenBank/DDBJ whole genome shotgun (WGS) entry which is preliminary data.</text>
</comment>
<accession>A0A5C5UHA4</accession>
<evidence type="ECO:0000256" key="1">
    <source>
        <dbReference type="SAM" id="Phobius"/>
    </source>
</evidence>
<keyword evidence="1" id="KW-0472">Membrane</keyword>
<dbReference type="RefSeq" id="WP_146324518.1">
    <property type="nucleotide sequence ID" value="NZ_BAABLR010000071.1"/>
</dbReference>
<evidence type="ECO:0000313" key="3">
    <source>
        <dbReference type="Proteomes" id="UP000320791"/>
    </source>
</evidence>
<feature type="transmembrane region" description="Helical" evidence="1">
    <location>
        <begin position="33"/>
        <end position="50"/>
    </location>
</feature>
<keyword evidence="1" id="KW-0812">Transmembrane</keyword>
<proteinExistence type="predicted"/>
<keyword evidence="3" id="KW-1185">Reference proteome</keyword>
<feature type="transmembrane region" description="Helical" evidence="1">
    <location>
        <begin position="56"/>
        <end position="72"/>
    </location>
</feature>
<feature type="transmembrane region" description="Helical" evidence="1">
    <location>
        <begin position="123"/>
        <end position="142"/>
    </location>
</feature>
<gene>
    <name evidence="2" type="ORF">FRX94_07520</name>
</gene>
<evidence type="ECO:0000313" key="2">
    <source>
        <dbReference type="EMBL" id="TWT24982.1"/>
    </source>
</evidence>
<reference evidence="2 3" key="1">
    <citation type="submission" date="2019-08" db="EMBL/GenBank/DDBJ databases">
        <authorList>
            <person name="Lei W."/>
        </authorList>
    </citation>
    <scope>NUCLEOTIDE SEQUENCE [LARGE SCALE GENOMIC DNA]</scope>
    <source>
        <strain evidence="2 3">CCUG 58627</strain>
    </source>
</reference>